<feature type="transmembrane region" description="Helical" evidence="1">
    <location>
        <begin position="26"/>
        <end position="46"/>
    </location>
</feature>
<reference evidence="2 3" key="1">
    <citation type="submission" date="2017-12" db="EMBL/GenBank/DDBJ databases">
        <title>Legionella sainthelensi LA01-117, whole genome sequence of a clinical isolate from New Zealand.</title>
        <authorList>
            <person name="Cree S.L."/>
            <person name="Slow S."/>
            <person name="Kennedy M.A."/>
            <person name="Murdoch D.R."/>
            <person name="Biggs P.J."/>
            <person name="Anderson T."/>
        </authorList>
    </citation>
    <scope>NUCLEOTIDE SEQUENCE [LARGE SCALE GENOMIC DNA]</scope>
    <source>
        <strain evidence="2 3">LA01-117</strain>
        <plasmid evidence="3">pLA01-117_113k</plasmid>
    </source>
</reference>
<dbReference type="RefSeq" id="WP_101901937.1">
    <property type="nucleotide sequence ID" value="NZ_CP025493.2"/>
</dbReference>
<evidence type="ECO:0000313" key="2">
    <source>
        <dbReference type="EMBL" id="AUH74262.1"/>
    </source>
</evidence>
<keyword evidence="1" id="KW-1133">Transmembrane helix</keyword>
<dbReference type="KEGG" id="lsh:CAB17_20195"/>
<proteinExistence type="predicted"/>
<evidence type="ECO:0000256" key="1">
    <source>
        <dbReference type="SAM" id="Phobius"/>
    </source>
</evidence>
<geneLocation type="plasmid" evidence="3">
    <name>pLA01-117_113k</name>
</geneLocation>
<evidence type="ECO:0000313" key="3">
    <source>
        <dbReference type="Proteomes" id="UP000234343"/>
    </source>
</evidence>
<sequence length="102" mass="11535">MPVSVSSNNIEITTEIFAIVFQHENYINLISYFSGFIGTVLIYCYGIPNQIDTGGKITLVLEQEDEEEKIKIKKFRRYANTGLLFIALSFLIQVLLSALKIA</sequence>
<keyword evidence="2" id="KW-0614">Plasmid</keyword>
<gene>
    <name evidence="2" type="ORF">CAB17_20195</name>
</gene>
<accession>A0A2H5FRS5</accession>
<protein>
    <submittedName>
        <fullName evidence="2">Uncharacterized protein</fullName>
    </submittedName>
</protein>
<organism evidence="2 3">
    <name type="scientific">Legionella sainthelensi</name>
    <dbReference type="NCBI Taxonomy" id="28087"/>
    <lineage>
        <taxon>Bacteria</taxon>
        <taxon>Pseudomonadati</taxon>
        <taxon>Pseudomonadota</taxon>
        <taxon>Gammaproteobacteria</taxon>
        <taxon>Legionellales</taxon>
        <taxon>Legionellaceae</taxon>
        <taxon>Legionella</taxon>
    </lineage>
</organism>
<keyword evidence="1" id="KW-0472">Membrane</keyword>
<dbReference type="AlphaFoldDB" id="A0A2H5FRS5"/>
<keyword evidence="3" id="KW-1185">Reference proteome</keyword>
<name>A0A2H5FRS5_9GAMM</name>
<keyword evidence="1" id="KW-0812">Transmembrane</keyword>
<feature type="transmembrane region" description="Helical" evidence="1">
    <location>
        <begin position="78"/>
        <end position="99"/>
    </location>
</feature>
<dbReference type="EMBL" id="CP025493">
    <property type="protein sequence ID" value="AUH74262.1"/>
    <property type="molecule type" value="Genomic_DNA"/>
</dbReference>
<dbReference type="Proteomes" id="UP000234343">
    <property type="component" value="Plasmid pLA01-117_113k"/>
</dbReference>